<gene>
    <name evidence="1" type="ORF">N1M2_48</name>
</gene>
<name>A0A6B7ZFD3_9CAUD</name>
<proteinExistence type="predicted"/>
<dbReference type="EMBL" id="MN642089">
    <property type="protein sequence ID" value="QGH71911.1"/>
    <property type="molecule type" value="Genomic_DNA"/>
</dbReference>
<evidence type="ECO:0000313" key="2">
    <source>
        <dbReference type="Proteomes" id="UP000464669"/>
    </source>
</evidence>
<organism evidence="1 2">
    <name type="scientific">Klebsiella phage N1M2</name>
    <dbReference type="NCBI Taxonomy" id="2664939"/>
    <lineage>
        <taxon>Viruses</taxon>
        <taxon>Duplodnaviria</taxon>
        <taxon>Heunggongvirae</taxon>
        <taxon>Uroviricota</taxon>
        <taxon>Caudoviricetes</taxon>
        <taxon>Chimalliviridae</taxon>
        <taxon>Nimduovirus</taxon>
        <taxon>Nimduovirus N1M2</taxon>
    </lineage>
</organism>
<dbReference type="Proteomes" id="UP000464669">
    <property type="component" value="Segment"/>
</dbReference>
<keyword evidence="2" id="KW-1185">Reference proteome</keyword>
<protein>
    <submittedName>
        <fullName evidence="1">Uncharacterized protein</fullName>
    </submittedName>
</protein>
<sequence>MNMTLVKARAGLTNYYHQQVIRNAAMDIDSTLIDQLTEENLMGGVKASTLQMAAVYSGGLNAQASDFANIMGGWNESKGLMMLDFITQDSPVAVEYMHVIGYVTNNGSDQGLTTDAIFTPVMSWKSHETITANLMGGDNPTTTRRMIGGRTDYLLNDGSQAQGMVSMRPNDVIDFSIERASAQDVIERMEDEGLTGQVPQIGVAGTDIGRVGVIASKRNNLNPSSYAKDILAAGTGYQRNQQLSSNMMDNMGENLTAFDGMFNELANISYQASNKEPQLLRDDFFRSMMDVMGQAQMRGFTGYPISDLLCAFENLNDVLDLTFMDKGQFAVNDFTQNTESMGTSQIEEFVSQEITMNIMDLMIKYGLSAINFRGSNCDHFGGDGNLSNVVILPYSPASLSEDDFDIGNKVQAFVDDLTNQIFAKLNGLRSSDLTPIRFDVNAELFGTCIINMVRVTDTNMSSGFNLQETGVPTGMCSRVYPTYALNNYSPVIGNKEQAQIAGSNFFTNINNYFS</sequence>
<reference evidence="1 2" key="1">
    <citation type="submission" date="2019-11" db="EMBL/GenBank/DDBJ databases">
        <authorList>
            <person name="Lewis R."/>
            <person name="Clooney A.G."/>
            <person name="Stockdale S.R."/>
            <person name="Buttimer C."/>
            <person name="Draper L.A."/>
            <person name="Ross R.P."/>
            <person name="Hill C."/>
        </authorList>
    </citation>
    <scope>NUCLEOTIDE SEQUENCE [LARGE SCALE GENOMIC DNA]</scope>
</reference>
<evidence type="ECO:0000313" key="1">
    <source>
        <dbReference type="EMBL" id="QGH71911.1"/>
    </source>
</evidence>
<accession>A0A6B7ZFD3</accession>